<dbReference type="STRING" id="71139.A0A058ZWI5"/>
<dbReference type="AlphaFoldDB" id="A0A058ZWI5"/>
<evidence type="ECO:0000313" key="1">
    <source>
        <dbReference type="EMBL" id="KAK2633204.1"/>
    </source>
</evidence>
<keyword evidence="3" id="KW-1185">Reference proteome</keyword>
<evidence type="ECO:0000313" key="3">
    <source>
        <dbReference type="Proteomes" id="UP000030711"/>
    </source>
</evidence>
<dbReference type="EMBL" id="KK198773">
    <property type="protein sequence ID" value="KCW45809.1"/>
    <property type="molecule type" value="Genomic_DNA"/>
</dbReference>
<dbReference type="PANTHER" id="PTHR35304">
    <property type="entry name" value="OS05G0120300 PROTEIN-RELATED"/>
    <property type="match status" value="1"/>
</dbReference>
<protein>
    <submittedName>
        <fullName evidence="2">Uncharacterized protein</fullName>
    </submittedName>
</protein>
<dbReference type="EMBL" id="MU848264">
    <property type="protein sequence ID" value="KAK2633204.1"/>
    <property type="molecule type" value="Genomic_DNA"/>
</dbReference>
<gene>
    <name evidence="2" type="ORF">EUGRSUZ_L00360</name>
</gene>
<dbReference type="eggNOG" id="ENOG502S3NQ">
    <property type="taxonomic scope" value="Eukaryota"/>
</dbReference>
<name>A0A058ZWI5_EUCGR</name>
<dbReference type="InParanoid" id="A0A058ZWI5"/>
<dbReference type="PANTHER" id="PTHR35304:SF13">
    <property type="match status" value="1"/>
</dbReference>
<reference evidence="1" key="2">
    <citation type="journal article" date="2014" name="Nature">
        <title>The genome of Eucalyptus grandis.</title>
        <authorList>
            <person name="Myburg A.A."/>
            <person name="Grattapaglia D."/>
            <person name="Tuskan G.A."/>
            <person name="Hellsten U."/>
            <person name="Hayes R.D."/>
            <person name="Grimwood J."/>
            <person name="Jenkins J."/>
            <person name="Lindquist E."/>
            <person name="Tice H."/>
            <person name="Bauer D."/>
            <person name="Goodstein D.M."/>
            <person name="Dubchak I."/>
            <person name="Poliakov A."/>
            <person name="Mizrachi E."/>
            <person name="Kullan A.R."/>
            <person name="Hussey S.G."/>
            <person name="Pinard D."/>
            <person name="van der Merwe K."/>
            <person name="Singh P."/>
            <person name="van Jaarsveld I."/>
            <person name="Silva-Junior O.B."/>
            <person name="Togawa R.C."/>
            <person name="Pappas M.R."/>
            <person name="Faria D.A."/>
            <person name="Sansaloni C.P."/>
            <person name="Petroli C.D."/>
            <person name="Yang X."/>
            <person name="Ranjan P."/>
            <person name="Tschaplinski T.J."/>
            <person name="Ye C.Y."/>
            <person name="Li T."/>
            <person name="Sterck L."/>
            <person name="Vanneste K."/>
            <person name="Murat F."/>
            <person name="Soler M."/>
            <person name="Clemente H.S."/>
            <person name="Saidi N."/>
            <person name="Cassan-Wang H."/>
            <person name="Dunand C."/>
            <person name="Hefer C.A."/>
            <person name="Bornberg-Bauer E."/>
            <person name="Kersting A.R."/>
            <person name="Vining K."/>
            <person name="Amarasinghe V."/>
            <person name="Ranik M."/>
            <person name="Naithani S."/>
            <person name="Elser J."/>
            <person name="Boyd A.E."/>
            <person name="Liston A."/>
            <person name="Spatafora J.W."/>
            <person name="Dharmwardhana P."/>
            <person name="Raja R."/>
            <person name="Sullivan C."/>
            <person name="Romanel E."/>
            <person name="Alves-Ferreira M."/>
            <person name="Kulheim C."/>
            <person name="Foley W."/>
            <person name="Carocha V."/>
            <person name="Paiva J."/>
            <person name="Kudrna D."/>
            <person name="Brommonschenkel S.H."/>
            <person name="Pasquali G."/>
            <person name="Byrne M."/>
            <person name="Rigault P."/>
            <person name="Tibbits J."/>
            <person name="Spokevicius A."/>
            <person name="Jones R.C."/>
            <person name="Steane D.A."/>
            <person name="Vaillancourt R.E."/>
            <person name="Potts B.M."/>
            <person name="Joubert F."/>
            <person name="Barry K."/>
            <person name="Pappas G.J."/>
            <person name="Strauss S.H."/>
            <person name="Jaiswal P."/>
            <person name="Grima-Pettenati J."/>
            <person name="Salse J."/>
            <person name="Van de Peer Y."/>
            <person name="Rokhsar D.S."/>
            <person name="Schmutz J."/>
        </authorList>
    </citation>
    <scope>NUCLEOTIDE SEQUENCE</scope>
    <source>
        <tissue evidence="1">Leaf extractions</tissue>
    </source>
</reference>
<sequence length="129" mass="14458">MAASTCMTNCTVDGAAQAGPAYMSLRKGPERDGDHFPAARGGRSHPRVVDGISCRQMYLRSYTFSRKESVPERTKKCLARVKKRVFRGKLVVRRAKEVSCSALLAIFQRLLSCTAKIDVADYHLSRRDY</sequence>
<organism evidence="2">
    <name type="scientific">Eucalyptus grandis</name>
    <name type="common">Flooded gum</name>
    <dbReference type="NCBI Taxonomy" id="71139"/>
    <lineage>
        <taxon>Eukaryota</taxon>
        <taxon>Viridiplantae</taxon>
        <taxon>Streptophyta</taxon>
        <taxon>Embryophyta</taxon>
        <taxon>Tracheophyta</taxon>
        <taxon>Spermatophyta</taxon>
        <taxon>Magnoliopsida</taxon>
        <taxon>eudicotyledons</taxon>
        <taxon>Gunneridae</taxon>
        <taxon>Pentapetalae</taxon>
        <taxon>rosids</taxon>
        <taxon>malvids</taxon>
        <taxon>Myrtales</taxon>
        <taxon>Myrtaceae</taxon>
        <taxon>Myrtoideae</taxon>
        <taxon>Eucalypteae</taxon>
        <taxon>Eucalyptus</taxon>
    </lineage>
</organism>
<reference evidence="1" key="4">
    <citation type="submission" date="2023-07" db="EMBL/GenBank/DDBJ databases">
        <authorList>
            <person name="Myburg A.A."/>
            <person name="Grattapaglia D."/>
            <person name="Tuskan G.A."/>
            <person name="Hellsten U."/>
            <person name="Hayes R.D."/>
            <person name="Grimwood J."/>
            <person name="Jenkins J."/>
            <person name="Lindquist E."/>
            <person name="Tice H."/>
            <person name="Bauer D."/>
            <person name="Goodstein D.M."/>
            <person name="Dubchak I."/>
            <person name="Poliakov A."/>
            <person name="Mizrachi E."/>
            <person name="Kullan A.R."/>
            <person name="Hussey S.G."/>
            <person name="Pinard D."/>
            <person name="Van D.M."/>
            <person name="Singh P."/>
            <person name="Van J.I."/>
            <person name="Silva-Junior O.B."/>
            <person name="Togawa R.C."/>
            <person name="Pappas M.R."/>
            <person name="Faria D.A."/>
            <person name="Sansaloni C.P."/>
            <person name="Petroli C.D."/>
            <person name="Yang X."/>
            <person name="Ranjan P."/>
            <person name="Tschaplinski T.J."/>
            <person name="Ye C.Y."/>
            <person name="Li T."/>
            <person name="Sterck L."/>
            <person name="Vanneste K."/>
            <person name="Murat F."/>
            <person name="Soler M."/>
            <person name="Clemente H.S."/>
            <person name="Saidi N."/>
            <person name="Cassan-Wang H."/>
            <person name="Dunand C."/>
            <person name="Hefer C.A."/>
            <person name="Bornberg-Bauer E."/>
            <person name="Kersting A.R."/>
            <person name="Vining K."/>
            <person name="Amarasinghe V."/>
            <person name="Ranik M."/>
            <person name="Naithani S."/>
            <person name="Elser J."/>
            <person name="Boyd A.E."/>
            <person name="Liston A."/>
            <person name="Spatafora J.W."/>
            <person name="Dharmwardhana P."/>
            <person name="Raja R."/>
            <person name="Sullivan C."/>
            <person name="Romanel E."/>
            <person name="Alves-Ferreira M."/>
            <person name="Kulheim C."/>
            <person name="Foley W."/>
            <person name="Carocha V."/>
            <person name="Paiva J."/>
            <person name="Kudrna D."/>
            <person name="Brommonschenkel S.H."/>
            <person name="Pasquali G."/>
            <person name="Byrne M."/>
            <person name="Rigault P."/>
            <person name="Tibbits J."/>
            <person name="Spokevicius A."/>
            <person name="Jones R.C."/>
            <person name="Steane D.A."/>
            <person name="Vaillancourt R.E."/>
            <person name="Potts B.M."/>
            <person name="Joubert F."/>
            <person name="Barry K."/>
            <person name="Pappas G.J."/>
            <person name="Strauss S.H."/>
            <person name="Jaiswal P."/>
            <person name="Grima-Pettenati J."/>
            <person name="Salse J."/>
            <person name="Van D.P."/>
            <person name="Rokhsar D.S."/>
            <person name="Schmutz J."/>
        </authorList>
    </citation>
    <scope>NUCLEOTIDE SEQUENCE</scope>
    <source>
        <tissue evidence="1">Leaf extractions</tissue>
    </source>
</reference>
<proteinExistence type="predicted"/>
<dbReference type="Gramene" id="KCW45809">
    <property type="protein sequence ID" value="KCW45809"/>
    <property type="gene ID" value="EUGRSUZ_L00360"/>
</dbReference>
<accession>A0A058ZWI5</accession>
<reference evidence="2" key="1">
    <citation type="submission" date="2013-07" db="EMBL/GenBank/DDBJ databases">
        <title>The genome of Eucalyptus grandis.</title>
        <authorList>
            <person name="Schmutz J."/>
            <person name="Hayes R."/>
            <person name="Myburg A."/>
            <person name="Tuskan G."/>
            <person name="Grattapaglia D."/>
            <person name="Rokhsar D.S."/>
        </authorList>
    </citation>
    <scope>NUCLEOTIDE SEQUENCE</scope>
    <source>
        <tissue evidence="2">Leaf extractions</tissue>
    </source>
</reference>
<reference evidence="1" key="3">
    <citation type="submission" date="2023-04" db="EMBL/GenBank/DDBJ databases">
        <title>WGS assembly of Eucalyptus grandis.</title>
        <authorList>
            <person name="Myburg A."/>
            <person name="Grattapaglia D."/>
            <person name="Tuskan G."/>
            <person name="Hellsten U."/>
            <person name="Hayes R."/>
            <person name="Grimwood J."/>
            <person name="Jenkins J."/>
            <person name="Lindquist E."/>
            <person name="Tice H."/>
            <person name="Bauer D."/>
            <person name="Goodstein D."/>
            <person name="Dubchak I."/>
            <person name="Poliakov A."/>
            <person name="Mizrachi E."/>
            <person name="Kullan A."/>
            <person name="Hussey S."/>
            <person name="Pinard D."/>
            <person name="Van D."/>
            <person name="Singh P."/>
            <person name="Van J."/>
            <person name="Silva-Junior O."/>
            <person name="Togawa R."/>
            <person name="Pappas M."/>
            <person name="Faria D."/>
            <person name="Sansaloni C."/>
            <person name="Petroli C."/>
            <person name="Yang X."/>
            <person name="Ranjan P."/>
            <person name="Tschaplinski T."/>
            <person name="Ye C."/>
            <person name="Li T."/>
            <person name="Sterck L."/>
            <person name="Vanneste K."/>
            <person name="Murat F."/>
            <person name="Soler M."/>
            <person name="Clemente H."/>
            <person name="Saidi N."/>
            <person name="Cassan-Wang H."/>
            <person name="Dunand C."/>
            <person name="Hefer C."/>
            <person name="Bornberg-Bauer E."/>
            <person name="Kersting A."/>
            <person name="Vining K."/>
            <person name="Amarasinghe V."/>
            <person name="Ranik M."/>
            <person name="Naithani S."/>
            <person name="Elser J."/>
            <person name="Boyd A."/>
            <person name="Liston A."/>
            <person name="Spatafora J."/>
            <person name="Dharmwardhana P."/>
            <person name="Raja R."/>
            <person name="Sullivan C."/>
            <person name="Romanel E."/>
            <person name="Alves-Ferreira M."/>
            <person name="Kulheim C."/>
            <person name="Foley W."/>
            <person name="Carocha V."/>
            <person name="Paiva J."/>
            <person name="Kudrna D."/>
            <person name="Brommonschenkel S."/>
            <person name="Pasquali G."/>
            <person name="Byrne M."/>
            <person name="Rigault P."/>
            <person name="Tibbits J."/>
            <person name="Spokevicius A."/>
            <person name="Jones R."/>
            <person name="Steane D."/>
            <person name="Vaillancourt R."/>
            <person name="Potts B."/>
            <person name="Joubert F."/>
            <person name="Barry K."/>
            <person name="Pappas G."/>
            <person name="Strauss S."/>
            <person name="Jaiswal P."/>
            <person name="Grima-Pettenati J."/>
            <person name="Salse J."/>
            <person name="Van D."/>
            <person name="Rokhsar D."/>
            <person name="Schmutz J."/>
        </authorList>
    </citation>
    <scope>NUCLEOTIDE SEQUENCE</scope>
    <source>
        <tissue evidence="1">Leaf extractions</tissue>
    </source>
</reference>
<evidence type="ECO:0000313" key="2">
    <source>
        <dbReference type="EMBL" id="KCW45809.1"/>
    </source>
</evidence>
<dbReference type="Proteomes" id="UP000030711">
    <property type="component" value="Unassembled WGS sequence"/>
</dbReference>